<evidence type="ECO:0000256" key="3">
    <source>
        <dbReference type="ARBA" id="ARBA00022679"/>
    </source>
</evidence>
<dbReference type="InterPro" id="IPR013217">
    <property type="entry name" value="Methyltransf_12"/>
</dbReference>
<dbReference type="Pfam" id="PF00109">
    <property type="entry name" value="ketoacyl-synt"/>
    <property type="match status" value="1"/>
</dbReference>
<dbReference type="Pfam" id="PF08242">
    <property type="entry name" value="Methyltransf_12"/>
    <property type="match status" value="1"/>
</dbReference>
<dbReference type="GO" id="GO:0016491">
    <property type="term" value="F:oxidoreductase activity"/>
    <property type="evidence" value="ECO:0007669"/>
    <property type="project" value="UniProtKB-KW"/>
</dbReference>
<dbReference type="Pfam" id="PF02801">
    <property type="entry name" value="Ketoacyl-synt_C"/>
    <property type="match status" value="1"/>
</dbReference>
<evidence type="ECO:0000256" key="8">
    <source>
        <dbReference type="PROSITE-ProRule" id="PRU01363"/>
    </source>
</evidence>
<feature type="domain" description="Ketosynthase family 3 (KS3)" evidence="10">
    <location>
        <begin position="10"/>
        <end position="438"/>
    </location>
</feature>
<dbReference type="GO" id="GO:0031177">
    <property type="term" value="F:phosphopantetheine binding"/>
    <property type="evidence" value="ECO:0007669"/>
    <property type="project" value="InterPro"/>
</dbReference>
<dbReference type="PANTHER" id="PTHR43775">
    <property type="entry name" value="FATTY ACID SYNTHASE"/>
    <property type="match status" value="1"/>
</dbReference>
<dbReference type="SMART" id="SM00823">
    <property type="entry name" value="PKS_PP"/>
    <property type="match status" value="1"/>
</dbReference>
<dbReference type="STRING" id="694573.A0A194V8E8"/>
<dbReference type="InterPro" id="IPR014030">
    <property type="entry name" value="Ketoacyl_synth_N"/>
</dbReference>
<dbReference type="GO" id="GO:0006633">
    <property type="term" value="P:fatty acid biosynthetic process"/>
    <property type="evidence" value="ECO:0007669"/>
    <property type="project" value="TreeGrafter"/>
</dbReference>
<evidence type="ECO:0000256" key="7">
    <source>
        <dbReference type="ARBA" id="ARBA00023315"/>
    </source>
</evidence>
<name>A0A194V8E8_CYTMA</name>
<keyword evidence="2" id="KW-0597">Phosphoprotein</keyword>
<dbReference type="InterPro" id="IPR009081">
    <property type="entry name" value="PP-bd_ACP"/>
</dbReference>
<dbReference type="FunFam" id="3.40.366.10:FF:000002">
    <property type="entry name" value="Probable polyketide synthase 2"/>
    <property type="match status" value="1"/>
</dbReference>
<keyword evidence="1" id="KW-0596">Phosphopantetheine</keyword>
<evidence type="ECO:0000256" key="5">
    <source>
        <dbReference type="ARBA" id="ARBA00023002"/>
    </source>
</evidence>
<dbReference type="Pfam" id="PF08659">
    <property type="entry name" value="KR"/>
    <property type="match status" value="1"/>
</dbReference>
<dbReference type="Gene3D" id="1.10.1200.10">
    <property type="entry name" value="ACP-like"/>
    <property type="match status" value="1"/>
</dbReference>
<dbReference type="InterPro" id="IPR042104">
    <property type="entry name" value="PKS_dehydratase_sf"/>
</dbReference>
<dbReference type="GO" id="GO:1901336">
    <property type="term" value="P:lactone biosynthetic process"/>
    <property type="evidence" value="ECO:0007669"/>
    <property type="project" value="UniProtKB-ARBA"/>
</dbReference>
<dbReference type="SMART" id="SM00829">
    <property type="entry name" value="PKS_ER"/>
    <property type="match status" value="1"/>
</dbReference>
<keyword evidence="7" id="KW-0012">Acyltransferase</keyword>
<keyword evidence="5" id="KW-0560">Oxidoreductase</keyword>
<dbReference type="InterPro" id="IPR013968">
    <property type="entry name" value="PKS_KR"/>
</dbReference>
<dbReference type="SMART" id="SM00825">
    <property type="entry name" value="PKS_KS"/>
    <property type="match status" value="1"/>
</dbReference>
<feature type="active site" description="Proton donor; for dehydratase activity" evidence="8">
    <location>
        <position position="1230"/>
    </location>
</feature>
<dbReference type="InterPro" id="IPR049900">
    <property type="entry name" value="PKS_mFAS_DH"/>
</dbReference>
<dbReference type="GO" id="GO:0030639">
    <property type="term" value="P:polyketide biosynthetic process"/>
    <property type="evidence" value="ECO:0007669"/>
    <property type="project" value="UniProtKB-ARBA"/>
</dbReference>
<feature type="region of interest" description="N-terminal hotdog fold" evidence="8">
    <location>
        <begin position="997"/>
        <end position="1140"/>
    </location>
</feature>
<evidence type="ECO:0000256" key="6">
    <source>
        <dbReference type="ARBA" id="ARBA00023268"/>
    </source>
</evidence>
<dbReference type="Gene3D" id="3.40.366.10">
    <property type="entry name" value="Malonyl-Coenzyme A Acyl Carrier Protein, domain 2"/>
    <property type="match status" value="1"/>
</dbReference>
<dbReference type="Pfam" id="PF13602">
    <property type="entry name" value="ADH_zinc_N_2"/>
    <property type="match status" value="1"/>
</dbReference>
<dbReference type="InterPro" id="IPR057326">
    <property type="entry name" value="KR_dom"/>
</dbReference>
<keyword evidence="4" id="KW-0521">NADP</keyword>
<dbReference type="InterPro" id="IPR029063">
    <property type="entry name" value="SAM-dependent_MTases_sf"/>
</dbReference>
<dbReference type="Pfam" id="PF08240">
    <property type="entry name" value="ADH_N"/>
    <property type="match status" value="1"/>
</dbReference>
<dbReference type="InterPro" id="IPR016039">
    <property type="entry name" value="Thiolase-like"/>
</dbReference>
<keyword evidence="13" id="KW-1185">Reference proteome</keyword>
<dbReference type="InterPro" id="IPR036291">
    <property type="entry name" value="NAD(P)-bd_dom_sf"/>
</dbReference>
<dbReference type="Gene3D" id="3.10.129.110">
    <property type="entry name" value="Polyketide synthase dehydratase"/>
    <property type="match status" value="1"/>
</dbReference>
<dbReference type="Proteomes" id="UP000078576">
    <property type="component" value="Unassembled WGS sequence"/>
</dbReference>
<evidence type="ECO:0000313" key="12">
    <source>
        <dbReference type="EMBL" id="KUI60225.1"/>
    </source>
</evidence>
<dbReference type="SUPFAM" id="SSF53335">
    <property type="entry name" value="S-adenosyl-L-methionine-dependent methyltransferases"/>
    <property type="match status" value="1"/>
</dbReference>
<dbReference type="Gene3D" id="3.90.180.10">
    <property type="entry name" value="Medium-chain alcohol dehydrogenases, catalytic domain"/>
    <property type="match status" value="1"/>
</dbReference>
<dbReference type="SUPFAM" id="SSF53901">
    <property type="entry name" value="Thiolase-like"/>
    <property type="match status" value="1"/>
</dbReference>
<dbReference type="InterPro" id="IPR020806">
    <property type="entry name" value="PKS_PP-bd"/>
</dbReference>
<dbReference type="Pfam" id="PF14765">
    <property type="entry name" value="PS-DH"/>
    <property type="match status" value="1"/>
</dbReference>
<dbReference type="PROSITE" id="PS52019">
    <property type="entry name" value="PKS_MFAS_DH"/>
    <property type="match status" value="1"/>
</dbReference>
<reference evidence="13" key="1">
    <citation type="submission" date="2014-12" db="EMBL/GenBank/DDBJ databases">
        <title>Genome Sequence of Valsa Canker Pathogens Uncovers a Specific Adaption of Colonization on Woody Bark.</title>
        <authorList>
            <person name="Yin Z."/>
            <person name="Liu H."/>
            <person name="Gao X."/>
            <person name="Li Z."/>
            <person name="Song N."/>
            <person name="Ke X."/>
            <person name="Dai Q."/>
            <person name="Wu Y."/>
            <person name="Sun Y."/>
            <person name="Xu J.-R."/>
            <person name="Kang Z.K."/>
            <person name="Wang L."/>
            <person name="Huang L."/>
        </authorList>
    </citation>
    <scope>NUCLEOTIDE SEQUENCE [LARGE SCALE GENOMIC DNA]</scope>
    <source>
        <strain evidence="13">SXYL134</strain>
    </source>
</reference>
<dbReference type="Gene3D" id="3.40.50.720">
    <property type="entry name" value="NAD(P)-binding Rossmann-like Domain"/>
    <property type="match status" value="2"/>
</dbReference>
<dbReference type="SUPFAM" id="SSF55048">
    <property type="entry name" value="Probable ACP-binding domain of malonyl-CoA ACP transacylase"/>
    <property type="match status" value="1"/>
</dbReference>
<dbReference type="InterPro" id="IPR020807">
    <property type="entry name" value="PKS_DH"/>
</dbReference>
<dbReference type="SUPFAM" id="SSF52151">
    <property type="entry name" value="FabD/lysophospholipase-like"/>
    <property type="match status" value="1"/>
</dbReference>
<dbReference type="PROSITE" id="PS52004">
    <property type="entry name" value="KS3_2"/>
    <property type="match status" value="1"/>
</dbReference>
<dbReference type="SMART" id="SM00827">
    <property type="entry name" value="PKS_AT"/>
    <property type="match status" value="1"/>
</dbReference>
<dbReference type="Pfam" id="PF16197">
    <property type="entry name" value="KAsynt_C_assoc"/>
    <property type="match status" value="1"/>
</dbReference>
<evidence type="ECO:0000256" key="1">
    <source>
        <dbReference type="ARBA" id="ARBA00022450"/>
    </source>
</evidence>
<dbReference type="PROSITE" id="PS50075">
    <property type="entry name" value="CARRIER"/>
    <property type="match status" value="1"/>
</dbReference>
<dbReference type="GO" id="GO:0004312">
    <property type="term" value="F:fatty acid synthase activity"/>
    <property type="evidence" value="ECO:0007669"/>
    <property type="project" value="TreeGrafter"/>
</dbReference>
<keyword evidence="6" id="KW-0511">Multifunctional enzyme</keyword>
<sequence>MESTPHDWVNEPIAIVGLSCKFAGDASSPENLWKMLAEGRSAWSEFPSSRFNAKGAYHPNHEKLSTNHVRGAHFLDEDLALFDAAFFNFSAELTSALDPQFRLQLESVYEALENAGLPLEQVAGSNTSVFAGTFVHDYRDALVRDEDNLPRFFLAGVGAAMASNRISHFFDFRGASMTIDTGCSTALVALHQAVQNLRSGESDMSIVGGSNIIFNPDNFKAMGSLGFLSPDGKCFAFDSRANGYGRGEGVATLVIKRLRDAIAAGDPVRAVIRETALNQDGKTETITSPSQAAQEALMRECYSRAGLDPASTQYFEAHGTGTATGDVIEANAIASTFQGRRGQNVEALRVGSVKTNVGHTEATSGLASLIKVILAMEKGLIPPSINFEKPNPKLALKEWNLKVATDLEPWPASADGVRRASVNNFGYGGSNAHVILEDGQSWVKALKSNTSIANGISKSTPNGAVNGSHGVANGVTNGVTNGTNGVVSRIDGHQASSSHAIRWLILTCSGKDEQACRNTVSKLKEYLAQQDENEPDKGDAETFLQSLAYTLGQRRTRLPWVSLHPVPFNQGINEVITALETPKFRPSRTPSRQPRIGMVFTGQGAQWHAMGRELIAAYPVFKESLQEGDALLTQLGADWSLMEELQRDAETTRVNGTGFSIPICVAVQISLVRLLRTWGVTPAAVTSHSSGEIAAAYTVGAVSYRLAMGIAYYRSKLAAEMTADGPIKGGMIAVGLGRKDSEEYLGKLTCGAKAVIACVNSPSSTTVAGDLAAILELEALLQADGVFARRLRVDTAYHSHHMNPIADDYRKALRGMTAGINQKAKKSLDSVAFASPVTGYRMTSADKIADPEHWVRSLVRPVQFVDAFSEMVLGDLDVDSDASATSVDLIVEVGPHTALGGPIQEILTLPEFEGIKLPYYGSLVRKANAVESLQALAANLVREGYPLDLEAVNFPHGRSKQVKVLTNLPSYPWNHQTRHWLEPRINKGLRTRTQPPHNLLGSLVPGSNPDMPTWKHVLRAIESPWVRDHSIQNNMLYPGCGFVSLAIEGLRQQMAILQEQGEGVPVDDISGYQVRDVNVLQALVIPDTEDGIEIQTVLRPVSDKAIGVRGWKQFEVFSVTADNQWTQHAQGLISAEVGTSAEHIGVGLQRKQKDRAPLDPISGYAKRIDPEDMWNVLGSMGIQYGPTFRDIKSIVQSGREMRSVSTIVIPDTSVAKDLPPNHVVHPATLDAFAQGTFTALPGTESYQESSRVFQSIDKLWVSSKIAHEAGHSFQCHTYLNHADGQGIESEIFVVDEDSDGSIPVLEIKGLVLSSLGRSATNDTKPWERDLCSKIEWVSAPESGLDSQAAFEFSTKSQRHQELGEDEIGTITDLRRVSLYFIRDALAELSQSQVDALEGYRARLHKSMLDELQKAPAEWRQETSTEQQALIDVVSKASINGRMVARLGPHLAAVIRGEKDPLELMKEDGLLGEYQNPTEPSPAILRSISQAAVILSQVTHANPRMRILEIGANTGANTTAMLEALGTAETGGPLAELYHFTNVSGDFEEAREKFARWDDILSFEKLDINSDVSVQGLEAGSYDLVIANQATLDTQSTPKVLANIHNLLKPGGKVMLVEVTRDELEKQLMYGLLPQWWQDGDSQEDSQPAELGRYRPALSVVAWDQTLKDNGFSGVDFEISDCERNDLYTTSTILSTVPSITPAQLPSSGDIVLVSSSTASSPPPAWLEALQRSLSWADSGPLPAVTVLETAPATAFTGKICVFLGEMDQPLLRDIDSPVLDALKAMATSCKGLLWVTRGGAVECSSPDLALASGFLRSLRNEYFGRPFLTLDLDPKVPVWAADDVTAIVKIVTVGFSSPTGASDTPDAPDASGPGEFEYAVRDGTVMVPRLFRDTPRNKAVSPNETADLPQAVTMAPLHQADRPLRMNVGMPGLLDTLAFVDDSSVAADIGSPLSPEIIEVEPRAYGVNFRDVMVAMGQLQERVMGLECSGIITRLGSEAESHGYKVGDRVFCLLRGPFGSRAQVEWTSVMHMPAGVSFEEAASLPVIFCTAYMGLIDLGRLERGQTVLIHAAAGGVGQAAIMVAKHLGAEIFATVGTPDKRQLVKDKYGIPDDHIFSSRDASFAAGIIAATGGRGVDVVLNSLAGPLLQESFNVLAPFGHFVEIGKRDLEINSHLEMRPFARQVTFSAFYLLTLMQHKPHAVHRALAEIARHLEAKIIAPVHPVTAYPMGEVAKAFRLLQTGKHMGKVVLSAGPEEMVPTIRGAPTPRFSPDASYLLVGGVGGIGRSIAHWMVAHGAKNLILLSRSAGRSEKTAAFVDELREVGCRVKPVSCDVTNQADLEKALRSCEVDGLPLVRGVIQAAMVLQDTVLEQMTLENFKAAIVPKVHGTWNLHQKFDKAGDLDFFVILSSAVGVAGNASQSNYAAAGSYEDALARWRVAHGLPCVSIDLGAVKAIGVAAETAGVLGRLGRIGFLPMSEEQVLAVLGSAIVEPHAPQVVVGLNTGPGKHWDSDGESQLGRDARFAALRAHDGRQKGNADVKPGGDSLASKLAASSSLEEAGELVGVAIAEKLSDIFMIPVDDIDMANKPAQYGIDSLVAVELRNMLLQKAAAEISIFGIMQNASLAALAADVAAKSAHVKFASAG</sequence>
<dbReference type="CDD" id="cd02440">
    <property type="entry name" value="AdoMet_MTases"/>
    <property type="match status" value="1"/>
</dbReference>
<accession>A0A194V8E8</accession>
<proteinExistence type="predicted"/>
<protein>
    <submittedName>
        <fullName evidence="12">Lovastatin diketide synthase LovF</fullName>
    </submittedName>
</protein>
<dbReference type="InterPro" id="IPR020841">
    <property type="entry name" value="PKS_Beta-ketoAc_synthase_dom"/>
</dbReference>
<dbReference type="CDD" id="cd00833">
    <property type="entry name" value="PKS"/>
    <property type="match status" value="1"/>
</dbReference>
<keyword evidence="3" id="KW-0808">Transferase</keyword>
<organism evidence="12 13">
    <name type="scientific">Cytospora mali</name>
    <name type="common">Apple Valsa canker fungus</name>
    <name type="synonym">Valsa mali</name>
    <dbReference type="NCBI Taxonomy" id="578113"/>
    <lineage>
        <taxon>Eukaryota</taxon>
        <taxon>Fungi</taxon>
        <taxon>Dikarya</taxon>
        <taxon>Ascomycota</taxon>
        <taxon>Pezizomycotina</taxon>
        <taxon>Sordariomycetes</taxon>
        <taxon>Sordariomycetidae</taxon>
        <taxon>Diaporthales</taxon>
        <taxon>Cytosporaceae</taxon>
        <taxon>Cytospora</taxon>
    </lineage>
</organism>
<dbReference type="SUPFAM" id="SSF51735">
    <property type="entry name" value="NAD(P)-binding Rossmann-fold domains"/>
    <property type="match status" value="2"/>
</dbReference>
<dbReference type="InterPro" id="IPR049551">
    <property type="entry name" value="PKS_DH_C"/>
</dbReference>
<dbReference type="SUPFAM" id="SSF50129">
    <property type="entry name" value="GroES-like"/>
    <property type="match status" value="1"/>
</dbReference>
<dbReference type="InterPro" id="IPR050091">
    <property type="entry name" value="PKS_NRPS_Biosynth_Enz"/>
</dbReference>
<dbReference type="Pfam" id="PF23297">
    <property type="entry name" value="ACP_SdgA_C"/>
    <property type="match status" value="1"/>
</dbReference>
<dbReference type="InterPro" id="IPR014031">
    <property type="entry name" value="Ketoacyl_synth_C"/>
</dbReference>
<dbReference type="InterPro" id="IPR016036">
    <property type="entry name" value="Malonyl_transacylase_ACP-bd"/>
</dbReference>
<dbReference type="Pfam" id="PF23114">
    <property type="entry name" value="NAD-bd_HRPKS_sdrA"/>
    <property type="match status" value="1"/>
</dbReference>
<feature type="active site" description="Proton acceptor; for dehydratase activity" evidence="8">
    <location>
        <position position="1029"/>
    </location>
</feature>
<gene>
    <name evidence="12" type="ORF">VP1G_07455</name>
</gene>
<evidence type="ECO:0000256" key="4">
    <source>
        <dbReference type="ARBA" id="ARBA00022857"/>
    </source>
</evidence>
<dbReference type="SMART" id="SM00826">
    <property type="entry name" value="PKS_DH"/>
    <property type="match status" value="1"/>
</dbReference>
<dbReference type="PANTHER" id="PTHR43775:SF29">
    <property type="entry name" value="ASPERFURANONE POLYKETIDE SYNTHASE AFOG-RELATED"/>
    <property type="match status" value="1"/>
</dbReference>
<dbReference type="InterPro" id="IPR049552">
    <property type="entry name" value="PKS_DH_N"/>
</dbReference>
<dbReference type="InterPro" id="IPR006162">
    <property type="entry name" value="Ppantetheine_attach_site"/>
</dbReference>
<dbReference type="Pfam" id="PF00698">
    <property type="entry name" value="Acyl_transf_1"/>
    <property type="match status" value="1"/>
</dbReference>
<dbReference type="FunFam" id="3.40.50.720:FF:000209">
    <property type="entry name" value="Polyketide synthase Pks12"/>
    <property type="match status" value="1"/>
</dbReference>
<dbReference type="Gene3D" id="3.40.47.10">
    <property type="match status" value="1"/>
</dbReference>
<evidence type="ECO:0000313" key="13">
    <source>
        <dbReference type="Proteomes" id="UP000078576"/>
    </source>
</evidence>
<evidence type="ECO:0000259" key="11">
    <source>
        <dbReference type="PROSITE" id="PS52019"/>
    </source>
</evidence>
<dbReference type="Gene3D" id="3.40.50.150">
    <property type="entry name" value="Vaccinia Virus protein VP39"/>
    <property type="match status" value="1"/>
</dbReference>
<dbReference type="PROSITE" id="PS00012">
    <property type="entry name" value="PHOSPHOPANTETHEINE"/>
    <property type="match status" value="1"/>
</dbReference>
<dbReference type="InterPro" id="IPR056501">
    <property type="entry name" value="NAD-bd_HRPKS_sdrA"/>
</dbReference>
<dbReference type="InterPro" id="IPR016035">
    <property type="entry name" value="Acyl_Trfase/lysoPLipase"/>
</dbReference>
<feature type="domain" description="Carrier" evidence="9">
    <location>
        <begin position="2558"/>
        <end position="2635"/>
    </location>
</feature>
<evidence type="ECO:0000259" key="10">
    <source>
        <dbReference type="PROSITE" id="PS52004"/>
    </source>
</evidence>
<dbReference type="InterPro" id="IPR036736">
    <property type="entry name" value="ACP-like_sf"/>
</dbReference>
<feature type="domain" description="PKS/mFAS DH" evidence="11">
    <location>
        <begin position="997"/>
        <end position="1321"/>
    </location>
</feature>
<evidence type="ECO:0000256" key="2">
    <source>
        <dbReference type="ARBA" id="ARBA00022553"/>
    </source>
</evidence>
<dbReference type="InterPro" id="IPR013154">
    <property type="entry name" value="ADH-like_N"/>
</dbReference>
<dbReference type="InterPro" id="IPR014043">
    <property type="entry name" value="Acyl_transferase_dom"/>
</dbReference>
<dbReference type="InterPro" id="IPR001227">
    <property type="entry name" value="Ac_transferase_dom_sf"/>
</dbReference>
<dbReference type="InterPro" id="IPR032821">
    <property type="entry name" value="PKS_assoc"/>
</dbReference>
<dbReference type="InterPro" id="IPR011032">
    <property type="entry name" value="GroES-like_sf"/>
</dbReference>
<evidence type="ECO:0000259" key="9">
    <source>
        <dbReference type="PROSITE" id="PS50075"/>
    </source>
</evidence>
<dbReference type="EMBL" id="KN714746">
    <property type="protein sequence ID" value="KUI60225.1"/>
    <property type="molecule type" value="Genomic_DNA"/>
</dbReference>
<feature type="region of interest" description="C-terminal hotdog fold" evidence="8">
    <location>
        <begin position="1163"/>
        <end position="1321"/>
    </location>
</feature>
<dbReference type="Pfam" id="PF21089">
    <property type="entry name" value="PKS_DH_N"/>
    <property type="match status" value="1"/>
</dbReference>
<dbReference type="CDD" id="cd05195">
    <property type="entry name" value="enoyl_red"/>
    <property type="match status" value="1"/>
</dbReference>
<dbReference type="OrthoDB" id="329835at2759"/>
<dbReference type="Gene3D" id="3.30.70.3290">
    <property type="match status" value="1"/>
</dbReference>
<dbReference type="SUPFAM" id="SSF47336">
    <property type="entry name" value="ACP-like"/>
    <property type="match status" value="1"/>
</dbReference>
<dbReference type="SMART" id="SM00822">
    <property type="entry name" value="PKS_KR"/>
    <property type="match status" value="1"/>
</dbReference>
<dbReference type="InterPro" id="IPR020843">
    <property type="entry name" value="ER"/>
</dbReference>